<dbReference type="Proteomes" id="UP001628874">
    <property type="component" value="Unassembled WGS sequence"/>
</dbReference>
<organism evidence="7 8">
    <name type="scientific">Scytonema tolypothrichoides VB-61278_2</name>
    <dbReference type="NCBI Taxonomy" id="3232314"/>
    <lineage>
        <taxon>Bacteria</taxon>
        <taxon>Bacillati</taxon>
        <taxon>Cyanobacteriota</taxon>
        <taxon>Cyanophyceae</taxon>
        <taxon>Nostocales</taxon>
        <taxon>Scytonemataceae</taxon>
        <taxon>Scytonema</taxon>
    </lineage>
</organism>
<accession>A0ABW8WY07</accession>
<sequence>MSFFTKIRIKSQKKTLRSSQAATPRVQKLRVEYWEKVKEIEPENLVFLDETGVILGLARTHARSQKGTRVYEMKPFYRGAKVTVIGAISLKKVVALMTINNSMDSLAFEGFIEKFLLPQLWPGAVVVMDNLPAHKLASIEPMIESVGAKVLCLSPYSPDFNPIELWWSQLKSFLRTFSPTTTEMVDKVISVALDLMNPQHLKNWFTKCCYCTS</sequence>
<evidence type="ECO:0000259" key="1">
    <source>
        <dbReference type="Pfam" id="PF13358"/>
    </source>
</evidence>
<dbReference type="EMBL" id="JBFQGM010000004">
    <property type="protein sequence ID" value="MFL9461320.1"/>
    <property type="molecule type" value="Genomic_DNA"/>
</dbReference>
<dbReference type="PANTHER" id="PTHR46564">
    <property type="entry name" value="TRANSPOSASE"/>
    <property type="match status" value="1"/>
</dbReference>
<dbReference type="NCBIfam" id="NF033545">
    <property type="entry name" value="transpos_IS630"/>
    <property type="match status" value="1"/>
</dbReference>
<dbReference type="Pfam" id="PF13358">
    <property type="entry name" value="DDE_3"/>
    <property type="match status" value="1"/>
</dbReference>
<evidence type="ECO:0000313" key="8">
    <source>
        <dbReference type="Proteomes" id="UP001628874"/>
    </source>
</evidence>
<dbReference type="RefSeq" id="WP_408019784.1">
    <property type="nucleotide sequence ID" value="NZ_JBFQGM010000002.1"/>
</dbReference>
<evidence type="ECO:0000313" key="3">
    <source>
        <dbReference type="EMBL" id="MFL9460588.1"/>
    </source>
</evidence>
<feature type="domain" description="Tc1-like transposase DDE" evidence="1">
    <location>
        <begin position="45"/>
        <end position="176"/>
    </location>
</feature>
<dbReference type="PANTHER" id="PTHR46564:SF1">
    <property type="entry name" value="TRANSPOSASE"/>
    <property type="match status" value="1"/>
</dbReference>
<dbReference type="EMBL" id="JBFQGM010000002">
    <property type="protein sequence ID" value="MFL9460543.1"/>
    <property type="molecule type" value="Genomic_DNA"/>
</dbReference>
<dbReference type="EMBL" id="JBFQGM010000018">
    <property type="protein sequence ID" value="MFL9465699.1"/>
    <property type="molecule type" value="Genomic_DNA"/>
</dbReference>
<name>A0ABW8WY07_9CYAN</name>
<evidence type="ECO:0000313" key="6">
    <source>
        <dbReference type="EMBL" id="MFL9462588.1"/>
    </source>
</evidence>
<protein>
    <submittedName>
        <fullName evidence="7">IS630 family transposase</fullName>
    </submittedName>
</protein>
<dbReference type="EMBL" id="JBFQGM010000004">
    <property type="protein sequence ID" value="MFL9461311.1"/>
    <property type="molecule type" value="Genomic_DNA"/>
</dbReference>
<keyword evidence="8" id="KW-1185">Reference proteome</keyword>
<dbReference type="EMBL" id="JBFQGM010000006">
    <property type="protein sequence ID" value="MFL9462588.1"/>
    <property type="molecule type" value="Genomic_DNA"/>
</dbReference>
<dbReference type="EMBL" id="JBFQGM010000002">
    <property type="protein sequence ID" value="MFL9460588.1"/>
    <property type="molecule type" value="Genomic_DNA"/>
</dbReference>
<reference evidence="7 8" key="1">
    <citation type="submission" date="2024-07" db="EMBL/GenBank/DDBJ databases">
        <authorList>
            <person name="Tripathy S."/>
        </authorList>
    </citation>
    <scope>NUCLEOTIDE SEQUENCE [LARGE SCALE GENOMIC DNA]</scope>
    <source>
        <strain evidence="7 8">VB-61278_2</strain>
    </source>
</reference>
<proteinExistence type="predicted"/>
<dbReference type="InterPro" id="IPR038717">
    <property type="entry name" value="Tc1-like_DDE_dom"/>
</dbReference>
<dbReference type="InterPro" id="IPR036397">
    <property type="entry name" value="RNaseH_sf"/>
</dbReference>
<dbReference type="Gene3D" id="3.30.420.10">
    <property type="entry name" value="Ribonuclease H-like superfamily/Ribonuclease H"/>
    <property type="match status" value="1"/>
</dbReference>
<evidence type="ECO:0000313" key="5">
    <source>
        <dbReference type="EMBL" id="MFL9461320.1"/>
    </source>
</evidence>
<dbReference type="InterPro" id="IPR047655">
    <property type="entry name" value="Transpos_IS630-like"/>
</dbReference>
<comment type="caution">
    <text evidence="7">The sequence shown here is derived from an EMBL/GenBank/DDBJ whole genome shotgun (WGS) entry which is preliminary data.</text>
</comment>
<evidence type="ECO:0000313" key="4">
    <source>
        <dbReference type="EMBL" id="MFL9461311.1"/>
    </source>
</evidence>
<evidence type="ECO:0000313" key="7">
    <source>
        <dbReference type="EMBL" id="MFL9465699.1"/>
    </source>
</evidence>
<evidence type="ECO:0000313" key="2">
    <source>
        <dbReference type="EMBL" id="MFL9460543.1"/>
    </source>
</evidence>
<gene>
    <name evidence="2" type="ORF">AB0759_07835</name>
    <name evidence="3" type="ORF">AB0759_08070</name>
    <name evidence="4" type="ORF">AB0759_11800</name>
    <name evidence="5" type="ORF">AB0759_11845</name>
    <name evidence="6" type="ORF">AB0759_18400</name>
    <name evidence="7" type="ORF">AB0759_34405</name>
</gene>